<evidence type="ECO:0000256" key="1">
    <source>
        <dbReference type="SAM" id="MobiDB-lite"/>
    </source>
</evidence>
<feature type="compositionally biased region" description="Low complexity" evidence="1">
    <location>
        <begin position="38"/>
        <end position="49"/>
    </location>
</feature>
<gene>
    <name evidence="3" type="ORF">SIL82_03235</name>
</gene>
<accession>A0ABU4PIK5</accession>
<reference evidence="3 4" key="1">
    <citation type="submission" date="2023-11" db="EMBL/GenBank/DDBJ databases">
        <title>MicrobeMod: A computational toolkit for identifying prokaryotic methylation and restriction-modification with nanopore sequencing.</title>
        <authorList>
            <person name="Crits-Christoph A."/>
            <person name="Kang S.C."/>
            <person name="Lee H."/>
            <person name="Ostrov N."/>
        </authorList>
    </citation>
    <scope>NUCLEOTIDE SEQUENCE [LARGE SCALE GENOMIC DNA]</scope>
    <source>
        <strain evidence="3 4">ATCC 14820</strain>
    </source>
</reference>
<feature type="signal peptide" evidence="2">
    <location>
        <begin position="1"/>
        <end position="19"/>
    </location>
</feature>
<evidence type="ECO:0000313" key="4">
    <source>
        <dbReference type="Proteomes" id="UP001279660"/>
    </source>
</evidence>
<evidence type="ECO:0000313" key="3">
    <source>
        <dbReference type="EMBL" id="MDX5983259.1"/>
    </source>
</evidence>
<comment type="caution">
    <text evidence="3">The sequence shown here is derived from an EMBL/GenBank/DDBJ whole genome shotgun (WGS) entry which is preliminary data.</text>
</comment>
<protein>
    <recommendedName>
        <fullName evidence="5">Argininosuccinate lyase</fullName>
    </recommendedName>
</protein>
<keyword evidence="2" id="KW-0732">Signal</keyword>
<evidence type="ECO:0008006" key="5">
    <source>
        <dbReference type="Google" id="ProtNLM"/>
    </source>
</evidence>
<proteinExistence type="predicted"/>
<keyword evidence="4" id="KW-1185">Reference proteome</keyword>
<feature type="chain" id="PRO_5046236479" description="Argininosuccinate lyase" evidence="2">
    <location>
        <begin position="20"/>
        <end position="84"/>
    </location>
</feature>
<dbReference type="EMBL" id="JAWXXV010000001">
    <property type="protein sequence ID" value="MDX5983259.1"/>
    <property type="molecule type" value="Genomic_DNA"/>
</dbReference>
<organism evidence="3 4">
    <name type="scientific">Sphingomonas echinoides</name>
    <dbReference type="NCBI Taxonomy" id="59803"/>
    <lineage>
        <taxon>Bacteria</taxon>
        <taxon>Pseudomonadati</taxon>
        <taxon>Pseudomonadota</taxon>
        <taxon>Alphaproteobacteria</taxon>
        <taxon>Sphingomonadales</taxon>
        <taxon>Sphingomonadaceae</taxon>
        <taxon>Sphingomonas</taxon>
    </lineage>
</organism>
<feature type="region of interest" description="Disordered" evidence="1">
    <location>
        <begin position="28"/>
        <end position="84"/>
    </location>
</feature>
<dbReference type="Proteomes" id="UP001279660">
    <property type="component" value="Unassembled WGS sequence"/>
</dbReference>
<evidence type="ECO:0000256" key="2">
    <source>
        <dbReference type="SAM" id="SignalP"/>
    </source>
</evidence>
<dbReference type="PROSITE" id="PS51257">
    <property type="entry name" value="PROKAR_LIPOPROTEIN"/>
    <property type="match status" value="1"/>
</dbReference>
<sequence length="84" mass="8834">MTLMRVPGLMVLGSIALLAGCGSATTLKPPKGQPLPVAPYGATATPTPADLIKPSNQARPERSDEVLKNSQQRRGDDFDLPPPN</sequence>
<dbReference type="RefSeq" id="WP_010405409.1">
    <property type="nucleotide sequence ID" value="NZ_JAWXXV010000001.1"/>
</dbReference>
<feature type="compositionally biased region" description="Basic and acidic residues" evidence="1">
    <location>
        <begin position="59"/>
        <end position="77"/>
    </location>
</feature>
<name>A0ABU4PIK5_9SPHN</name>